<dbReference type="Proteomes" id="UP000735302">
    <property type="component" value="Unassembled WGS sequence"/>
</dbReference>
<organism evidence="2 3">
    <name type="scientific">Plakobranchus ocellatus</name>
    <dbReference type="NCBI Taxonomy" id="259542"/>
    <lineage>
        <taxon>Eukaryota</taxon>
        <taxon>Metazoa</taxon>
        <taxon>Spiralia</taxon>
        <taxon>Lophotrochozoa</taxon>
        <taxon>Mollusca</taxon>
        <taxon>Gastropoda</taxon>
        <taxon>Heterobranchia</taxon>
        <taxon>Euthyneura</taxon>
        <taxon>Panpulmonata</taxon>
        <taxon>Sacoglossa</taxon>
        <taxon>Placobranchoidea</taxon>
        <taxon>Plakobranchidae</taxon>
        <taxon>Plakobranchus</taxon>
    </lineage>
</organism>
<dbReference type="AlphaFoldDB" id="A0AAV3YGB8"/>
<reference evidence="2 3" key="1">
    <citation type="journal article" date="2021" name="Elife">
        <title>Chloroplast acquisition without the gene transfer in kleptoplastic sea slugs, Plakobranchus ocellatus.</title>
        <authorList>
            <person name="Maeda T."/>
            <person name="Takahashi S."/>
            <person name="Yoshida T."/>
            <person name="Shimamura S."/>
            <person name="Takaki Y."/>
            <person name="Nagai Y."/>
            <person name="Toyoda A."/>
            <person name="Suzuki Y."/>
            <person name="Arimoto A."/>
            <person name="Ishii H."/>
            <person name="Satoh N."/>
            <person name="Nishiyama T."/>
            <person name="Hasebe M."/>
            <person name="Maruyama T."/>
            <person name="Minagawa J."/>
            <person name="Obokata J."/>
            <person name="Shigenobu S."/>
        </authorList>
    </citation>
    <scope>NUCLEOTIDE SEQUENCE [LARGE SCALE GENOMIC DNA]</scope>
</reference>
<dbReference type="EMBL" id="BLXT01000975">
    <property type="protein sequence ID" value="GFN82048.1"/>
    <property type="molecule type" value="Genomic_DNA"/>
</dbReference>
<evidence type="ECO:0000313" key="3">
    <source>
        <dbReference type="Proteomes" id="UP000735302"/>
    </source>
</evidence>
<name>A0AAV3YGB8_9GAST</name>
<gene>
    <name evidence="2" type="ORF">PoB_000855400</name>
</gene>
<evidence type="ECO:0000313" key="2">
    <source>
        <dbReference type="EMBL" id="GFN82048.1"/>
    </source>
</evidence>
<evidence type="ECO:0000256" key="1">
    <source>
        <dbReference type="SAM" id="MobiDB-lite"/>
    </source>
</evidence>
<protein>
    <submittedName>
        <fullName evidence="2">Uncharacterized protein</fullName>
    </submittedName>
</protein>
<keyword evidence="3" id="KW-1185">Reference proteome</keyword>
<proteinExistence type="predicted"/>
<comment type="caution">
    <text evidence="2">The sequence shown here is derived from an EMBL/GenBank/DDBJ whole genome shotgun (WGS) entry which is preliminary data.</text>
</comment>
<accession>A0AAV3YGB8</accession>
<sequence>MEFPIPRSQPYQPADLRSSREKNDWRFIPNTKKMETTNDEEMETALFDWFKQAGTQSLWAIKSQIHPLDLGLVQAQYQSHPLSTNNNNLHQQEK</sequence>
<feature type="region of interest" description="Disordered" evidence="1">
    <location>
        <begin position="1"/>
        <end position="24"/>
    </location>
</feature>